<proteinExistence type="predicted"/>
<evidence type="ECO:0000313" key="1">
    <source>
        <dbReference type="EMBL" id="MBB5067236.1"/>
    </source>
</evidence>
<dbReference type="GO" id="GO:0016746">
    <property type="term" value="F:acyltransferase activity"/>
    <property type="evidence" value="ECO:0007669"/>
    <property type="project" value="InterPro"/>
</dbReference>
<dbReference type="Proteomes" id="UP000580474">
    <property type="component" value="Unassembled WGS sequence"/>
</dbReference>
<comment type="caution">
    <text evidence="1">The sequence shown here is derived from an EMBL/GenBank/DDBJ whole genome shotgun (WGS) entry which is preliminary data.</text>
</comment>
<protein>
    <recommendedName>
        <fullName evidence="3">3-oxoacyl-ACP synthase</fullName>
    </recommendedName>
</protein>
<keyword evidence="2" id="KW-1185">Reference proteome</keyword>
<accession>A0A840N5E9</accession>
<organism evidence="1 2">
    <name type="scientific">Saccharopolyspora gloriosae</name>
    <dbReference type="NCBI Taxonomy" id="455344"/>
    <lineage>
        <taxon>Bacteria</taxon>
        <taxon>Bacillati</taxon>
        <taxon>Actinomycetota</taxon>
        <taxon>Actinomycetes</taxon>
        <taxon>Pseudonocardiales</taxon>
        <taxon>Pseudonocardiaceae</taxon>
        <taxon>Saccharopolyspora</taxon>
    </lineage>
</organism>
<evidence type="ECO:0008006" key="3">
    <source>
        <dbReference type="Google" id="ProtNLM"/>
    </source>
</evidence>
<gene>
    <name evidence="1" type="ORF">BJ969_000324</name>
</gene>
<sequence>MYRTSAAPAPHGTSSPVLGLRSIVHRRFPAGEHRIDDEFSLRHFQDLTAAYGVAHRPDLADRGNPFAAMAAALITEHDLVAEPVQLGVVAHATPDLDCRLAAPTYLSEVLVPDGLTFTLTDNGVCAPFAALRLASCYAQRHGYERALVVLADQAALPYEPECTPAAAARGDAAVVLLLERDRGRPPLAVREQPGVARADVPAVAESLLTELCGPQRPVVVAGPALDPERDLPGREVRPVAPGLPCTGVWAELADGTGPLALVDYDETTRDLGVCVLAGPR</sequence>
<dbReference type="Gene3D" id="3.40.47.10">
    <property type="match status" value="1"/>
</dbReference>
<reference evidence="1 2" key="1">
    <citation type="submission" date="2020-08" db="EMBL/GenBank/DDBJ databases">
        <title>Sequencing the genomes of 1000 actinobacteria strains.</title>
        <authorList>
            <person name="Klenk H.-P."/>
        </authorList>
    </citation>
    <scope>NUCLEOTIDE SEQUENCE [LARGE SCALE GENOMIC DNA]</scope>
    <source>
        <strain evidence="1 2">DSM 45582</strain>
    </source>
</reference>
<dbReference type="RefSeq" id="WP_184476630.1">
    <property type="nucleotide sequence ID" value="NZ_JACHIV010000001.1"/>
</dbReference>
<dbReference type="EMBL" id="JACHIV010000001">
    <property type="protein sequence ID" value="MBB5067236.1"/>
    <property type="molecule type" value="Genomic_DNA"/>
</dbReference>
<name>A0A840N5E9_9PSEU</name>
<evidence type="ECO:0000313" key="2">
    <source>
        <dbReference type="Proteomes" id="UP000580474"/>
    </source>
</evidence>
<dbReference type="SUPFAM" id="SSF53901">
    <property type="entry name" value="Thiolase-like"/>
    <property type="match status" value="1"/>
</dbReference>
<dbReference type="AlphaFoldDB" id="A0A840N5E9"/>
<dbReference type="InterPro" id="IPR016039">
    <property type="entry name" value="Thiolase-like"/>
</dbReference>